<dbReference type="EMBL" id="JAPVEB010000002">
    <property type="protein sequence ID" value="KAJ5275379.1"/>
    <property type="molecule type" value="Genomic_DNA"/>
</dbReference>
<keyword evidence="3" id="KW-1185">Reference proteome</keyword>
<feature type="compositionally biased region" description="Polar residues" evidence="1">
    <location>
        <begin position="1"/>
        <end position="24"/>
    </location>
</feature>
<reference evidence="2 3" key="1">
    <citation type="journal article" date="2023" name="IMA Fungus">
        <title>Comparative genomic study of the Penicillium genus elucidates a diverse pangenome and 15 lateral gene transfer events.</title>
        <authorList>
            <person name="Petersen C."/>
            <person name="Sorensen T."/>
            <person name="Nielsen M.R."/>
            <person name="Sondergaard T.E."/>
            <person name="Sorensen J.L."/>
            <person name="Fitzpatrick D.A."/>
            <person name="Frisvad J.C."/>
            <person name="Nielsen K.L."/>
        </authorList>
    </citation>
    <scope>NUCLEOTIDE SEQUENCE [LARGE SCALE GENOMIC DNA]</scope>
    <source>
        <strain evidence="2 3">IBT 3361</strain>
    </source>
</reference>
<proteinExistence type="predicted"/>
<evidence type="ECO:0000313" key="2">
    <source>
        <dbReference type="EMBL" id="KAJ5275379.1"/>
    </source>
</evidence>
<accession>A0ABQ8WRT8</accession>
<evidence type="ECO:0000256" key="1">
    <source>
        <dbReference type="SAM" id="MobiDB-lite"/>
    </source>
</evidence>
<name>A0ABQ8WRT8_PENCH</name>
<feature type="region of interest" description="Disordered" evidence="1">
    <location>
        <begin position="1"/>
        <end position="40"/>
    </location>
</feature>
<sequence>MALRLGQTQAATQPAQSLPKSLIQSLAKPHRDPDPELGLGSDPPTLLLFLPLSLLLLHSCSRGSWLITSGLRSRGSASTVNFERRETSRAKLSNHQVPRGLDIHSVAH</sequence>
<comment type="caution">
    <text evidence="2">The sequence shown here is derived from an EMBL/GenBank/DDBJ whole genome shotgun (WGS) entry which is preliminary data.</text>
</comment>
<feature type="region of interest" description="Disordered" evidence="1">
    <location>
        <begin position="86"/>
        <end position="108"/>
    </location>
</feature>
<gene>
    <name evidence="2" type="ORF">N7505_003924</name>
</gene>
<organism evidence="2 3">
    <name type="scientific">Penicillium chrysogenum</name>
    <name type="common">Penicillium notatum</name>
    <dbReference type="NCBI Taxonomy" id="5076"/>
    <lineage>
        <taxon>Eukaryota</taxon>
        <taxon>Fungi</taxon>
        <taxon>Dikarya</taxon>
        <taxon>Ascomycota</taxon>
        <taxon>Pezizomycotina</taxon>
        <taxon>Eurotiomycetes</taxon>
        <taxon>Eurotiomycetidae</taxon>
        <taxon>Eurotiales</taxon>
        <taxon>Aspergillaceae</taxon>
        <taxon>Penicillium</taxon>
        <taxon>Penicillium chrysogenum species complex</taxon>
    </lineage>
</organism>
<protein>
    <submittedName>
        <fullName evidence="2">Uncharacterized protein</fullName>
    </submittedName>
</protein>
<dbReference type="Proteomes" id="UP001220256">
    <property type="component" value="Unassembled WGS sequence"/>
</dbReference>
<evidence type="ECO:0000313" key="3">
    <source>
        <dbReference type="Proteomes" id="UP001220256"/>
    </source>
</evidence>